<dbReference type="InterPro" id="IPR041373">
    <property type="entry name" value="RT_RNaseH"/>
</dbReference>
<evidence type="ECO:0000313" key="17">
    <source>
        <dbReference type="EMBL" id="KAD4585362.1"/>
    </source>
</evidence>
<dbReference type="Gene3D" id="1.10.340.70">
    <property type="match status" value="1"/>
</dbReference>
<keyword evidence="13 15" id="KW-0472">Membrane</keyword>
<feature type="domain" description="Integrase catalytic" evidence="16">
    <location>
        <begin position="1555"/>
        <end position="1679"/>
    </location>
</feature>
<dbReference type="InterPro" id="IPR043128">
    <property type="entry name" value="Rev_trsase/Diguanyl_cyclase"/>
</dbReference>
<dbReference type="InterPro" id="IPR032675">
    <property type="entry name" value="LRR_dom_sf"/>
</dbReference>
<dbReference type="GO" id="GO:0051707">
    <property type="term" value="P:response to other organism"/>
    <property type="evidence" value="ECO:0007669"/>
    <property type="project" value="UniProtKB-ARBA"/>
</dbReference>
<dbReference type="GO" id="GO:0003676">
    <property type="term" value="F:nucleic acid binding"/>
    <property type="evidence" value="ECO:0007669"/>
    <property type="project" value="InterPro"/>
</dbReference>
<evidence type="ECO:0000259" key="16">
    <source>
        <dbReference type="PROSITE" id="PS50994"/>
    </source>
</evidence>
<dbReference type="GO" id="GO:0006952">
    <property type="term" value="P:defense response"/>
    <property type="evidence" value="ECO:0007669"/>
    <property type="project" value="UniProtKB-ARBA"/>
</dbReference>
<dbReference type="Gene3D" id="3.30.70.270">
    <property type="match status" value="3"/>
</dbReference>
<dbReference type="Proteomes" id="UP000326396">
    <property type="component" value="Linkage Group LG2"/>
</dbReference>
<keyword evidence="7" id="KW-0540">Nuclease</keyword>
<reference evidence="17 18" key="1">
    <citation type="submission" date="2019-05" db="EMBL/GenBank/DDBJ databases">
        <title>Mikania micrantha, genome provides insights into the molecular mechanism of rapid growth.</title>
        <authorList>
            <person name="Liu B."/>
        </authorList>
    </citation>
    <scope>NUCLEOTIDE SEQUENCE [LARGE SCALE GENOMIC DNA]</scope>
    <source>
        <strain evidence="17">NLD-2019</strain>
        <tissue evidence="17">Leaf</tissue>
    </source>
</reference>
<dbReference type="GO" id="GO:0005886">
    <property type="term" value="C:plasma membrane"/>
    <property type="evidence" value="ECO:0007669"/>
    <property type="project" value="UniProtKB-SubCell"/>
</dbReference>
<dbReference type="InterPro" id="IPR001584">
    <property type="entry name" value="Integrase_cat-core"/>
</dbReference>
<keyword evidence="8" id="KW-0677">Repeat</keyword>
<protein>
    <recommendedName>
        <fullName evidence="16">Integrase catalytic domain-containing protein</fullName>
    </recommendedName>
</protein>
<dbReference type="Pfam" id="PF13855">
    <property type="entry name" value="LRR_8"/>
    <property type="match status" value="1"/>
</dbReference>
<evidence type="ECO:0000256" key="12">
    <source>
        <dbReference type="ARBA" id="ARBA00022989"/>
    </source>
</evidence>
<keyword evidence="5 15" id="KW-0812">Transmembrane</keyword>
<dbReference type="GO" id="GO:0004519">
    <property type="term" value="F:endonuclease activity"/>
    <property type="evidence" value="ECO:0007669"/>
    <property type="project" value="UniProtKB-KW"/>
</dbReference>
<keyword evidence="3" id="KW-0433">Leucine-rich repeat</keyword>
<keyword evidence="6" id="KW-0548">Nucleotidyltransferase</keyword>
<proteinExistence type="inferred from homology"/>
<evidence type="ECO:0000256" key="8">
    <source>
        <dbReference type="ARBA" id="ARBA00022737"/>
    </source>
</evidence>
<dbReference type="FunFam" id="3.80.10.10:FF:000111">
    <property type="entry name" value="LRR receptor-like serine/threonine-protein kinase ERECTA"/>
    <property type="match status" value="1"/>
</dbReference>
<evidence type="ECO:0000313" key="18">
    <source>
        <dbReference type="Proteomes" id="UP000326396"/>
    </source>
</evidence>
<dbReference type="Gene3D" id="3.10.10.10">
    <property type="entry name" value="HIV Type 1 Reverse Transcriptase, subunit A, domain 1"/>
    <property type="match status" value="1"/>
</dbReference>
<dbReference type="PANTHER" id="PTHR48062:SF21">
    <property type="entry name" value="RECEPTOR-LIKE PROTEIN 12"/>
    <property type="match status" value="1"/>
</dbReference>
<keyword evidence="10" id="KW-0378">Hydrolase</keyword>
<dbReference type="InterPro" id="IPR003591">
    <property type="entry name" value="Leu-rich_rpt_typical-subtyp"/>
</dbReference>
<evidence type="ECO:0000256" key="1">
    <source>
        <dbReference type="ARBA" id="ARBA00004251"/>
    </source>
</evidence>
<dbReference type="Pfam" id="PF00078">
    <property type="entry name" value="RVT_1"/>
    <property type="match status" value="1"/>
</dbReference>
<dbReference type="FunFam" id="1.10.340.70:FF:000001">
    <property type="entry name" value="Retrovirus-related Pol polyprotein from transposon gypsy-like Protein"/>
    <property type="match status" value="1"/>
</dbReference>
<dbReference type="PROSITE" id="PS50994">
    <property type="entry name" value="INTEGRASE"/>
    <property type="match status" value="1"/>
</dbReference>
<keyword evidence="9" id="KW-0255">Endonuclease</keyword>
<dbReference type="SMART" id="SM00369">
    <property type="entry name" value="LRR_TYP"/>
    <property type="match status" value="11"/>
</dbReference>
<dbReference type="SUPFAM" id="SSF52047">
    <property type="entry name" value="RNI-like"/>
    <property type="match status" value="1"/>
</dbReference>
<dbReference type="InterPro" id="IPR012337">
    <property type="entry name" value="RNaseH-like_sf"/>
</dbReference>
<dbReference type="GO" id="GO:0003964">
    <property type="term" value="F:RNA-directed DNA polymerase activity"/>
    <property type="evidence" value="ECO:0007669"/>
    <property type="project" value="UniProtKB-KW"/>
</dbReference>
<dbReference type="SUPFAM" id="SSF56672">
    <property type="entry name" value="DNA/RNA polymerases"/>
    <property type="match status" value="1"/>
</dbReference>
<evidence type="ECO:0000256" key="7">
    <source>
        <dbReference type="ARBA" id="ARBA00022722"/>
    </source>
</evidence>
<dbReference type="EMBL" id="SZYD01000012">
    <property type="protein sequence ID" value="KAD4585362.1"/>
    <property type="molecule type" value="Genomic_DNA"/>
</dbReference>
<keyword evidence="11" id="KW-0695">RNA-directed DNA polymerase</keyword>
<dbReference type="GO" id="GO:0015074">
    <property type="term" value="P:DNA integration"/>
    <property type="evidence" value="ECO:0007669"/>
    <property type="project" value="InterPro"/>
</dbReference>
<comment type="caution">
    <text evidence="17">The sequence shown here is derived from an EMBL/GenBank/DDBJ whole genome shotgun (WGS) entry which is preliminary data.</text>
</comment>
<evidence type="ECO:0000256" key="2">
    <source>
        <dbReference type="ARBA" id="ARBA00009592"/>
    </source>
</evidence>
<dbReference type="PROSITE" id="PS51450">
    <property type="entry name" value="LRR"/>
    <property type="match status" value="1"/>
</dbReference>
<keyword evidence="18" id="KW-1185">Reference proteome</keyword>
<dbReference type="Gene3D" id="3.30.420.10">
    <property type="entry name" value="Ribonuclease H-like superfamily/Ribonuclease H"/>
    <property type="match status" value="1"/>
</dbReference>
<accession>A0A5N6NBZ3</accession>
<dbReference type="SUPFAM" id="SSF53098">
    <property type="entry name" value="Ribonuclease H-like"/>
    <property type="match status" value="1"/>
</dbReference>
<dbReference type="PANTHER" id="PTHR48062">
    <property type="entry name" value="RECEPTOR-LIKE PROTEIN 14"/>
    <property type="match status" value="1"/>
</dbReference>
<dbReference type="InterPro" id="IPR051502">
    <property type="entry name" value="RLP_Defense_Trigger"/>
</dbReference>
<dbReference type="Pfam" id="PF17917">
    <property type="entry name" value="RT_RNaseH"/>
    <property type="match status" value="1"/>
</dbReference>
<dbReference type="GO" id="GO:0016787">
    <property type="term" value="F:hydrolase activity"/>
    <property type="evidence" value="ECO:0007669"/>
    <property type="project" value="UniProtKB-KW"/>
</dbReference>
<organism evidence="17 18">
    <name type="scientific">Mikania micrantha</name>
    <name type="common">bitter vine</name>
    <dbReference type="NCBI Taxonomy" id="192012"/>
    <lineage>
        <taxon>Eukaryota</taxon>
        <taxon>Viridiplantae</taxon>
        <taxon>Streptophyta</taxon>
        <taxon>Embryophyta</taxon>
        <taxon>Tracheophyta</taxon>
        <taxon>Spermatophyta</taxon>
        <taxon>Magnoliopsida</taxon>
        <taxon>eudicotyledons</taxon>
        <taxon>Gunneridae</taxon>
        <taxon>Pentapetalae</taxon>
        <taxon>asterids</taxon>
        <taxon>campanulids</taxon>
        <taxon>Asterales</taxon>
        <taxon>Asteraceae</taxon>
        <taxon>Asteroideae</taxon>
        <taxon>Heliantheae alliance</taxon>
        <taxon>Eupatorieae</taxon>
        <taxon>Mikania</taxon>
    </lineage>
</organism>
<dbReference type="OrthoDB" id="4691307at2759"/>
<dbReference type="InterPro" id="IPR043502">
    <property type="entry name" value="DNA/RNA_pol_sf"/>
</dbReference>
<dbReference type="InterPro" id="IPR013210">
    <property type="entry name" value="LRR_N_plant-typ"/>
</dbReference>
<feature type="transmembrane region" description="Helical" evidence="15">
    <location>
        <begin position="12"/>
        <end position="32"/>
    </location>
</feature>
<keyword evidence="12 15" id="KW-1133">Transmembrane helix</keyword>
<evidence type="ECO:0000256" key="14">
    <source>
        <dbReference type="ARBA" id="ARBA00023180"/>
    </source>
</evidence>
<dbReference type="InterPro" id="IPR041588">
    <property type="entry name" value="Integrase_H2C2"/>
</dbReference>
<dbReference type="CDD" id="cd01647">
    <property type="entry name" value="RT_LTR"/>
    <property type="match status" value="1"/>
</dbReference>
<evidence type="ECO:0000256" key="13">
    <source>
        <dbReference type="ARBA" id="ARBA00023136"/>
    </source>
</evidence>
<evidence type="ECO:0000256" key="15">
    <source>
        <dbReference type="SAM" id="Phobius"/>
    </source>
</evidence>
<dbReference type="InterPro" id="IPR001611">
    <property type="entry name" value="Leu-rich_rpt"/>
</dbReference>
<dbReference type="InterPro" id="IPR036397">
    <property type="entry name" value="RNaseH_sf"/>
</dbReference>
<name>A0A5N6NBZ3_9ASTR</name>
<dbReference type="Gene3D" id="3.80.10.10">
    <property type="entry name" value="Ribonuclease Inhibitor"/>
    <property type="match status" value="5"/>
</dbReference>
<dbReference type="PRINTS" id="PR00019">
    <property type="entry name" value="LEURICHRPT"/>
</dbReference>
<evidence type="ECO:0000256" key="9">
    <source>
        <dbReference type="ARBA" id="ARBA00022759"/>
    </source>
</evidence>
<dbReference type="Pfam" id="PF08263">
    <property type="entry name" value="LRRNT_2"/>
    <property type="match status" value="1"/>
</dbReference>
<keyword evidence="14" id="KW-0325">Glycoprotein</keyword>
<evidence type="ECO:0000256" key="3">
    <source>
        <dbReference type="ARBA" id="ARBA00022614"/>
    </source>
</evidence>
<sequence length="1679" mass="191145">MEGCCFVKHKSSLMLSMFLVFMVGWAHQGIFIEEDERKALLEIKASLAEVSKSYDNLLLSWVTDDGSSYCDWERINCKSTSSSVGDNYKYVTDLSLGNMFSREDRFERLSGLKKLENLNLSNNFIETTNIFPLLSQLSSLKVLDLSYINGYQGDWPTHGTLFNMEVLDLTACGFYGTLQIRGLETTSTLRKLKILNLGSNQFDESLVSSLSYLTSLKSLDLHGNLFSGSFPFQGLSHLINLKKLDFSLDSFNVTPSIQDCKSLTRLERLESLSLGVDTFNKSIISCLSFLPFLNTLDLSIFDEEIGITYSFSEVPNLPYLKVLILRHNNFNGTLPIEALASFHHLEILDLSQNNFTGSISSIINSLASLKAVSFASNALNGSLMNHEFCKLKNLHELDLSYNMFHGKLPECLNRLSALKLFDISSNQFTGVLLPSLITNLTSLEYVDFSHNKFEGSFSLSGFSNHTKLEFVAFSSDNDKFEVETEEPIGWTCMTQLKVVILSKCNLNRRKGSVIPSFLHNQHKLRELDMSHNFLEGNFPDWLIKNNTMLQCLILGDNSFGGIISTSFHWNPHNLWWLDVSRNHMIGHISNDIHKSLPYLLHLNLSRNSIDGVIPSSIGDLSVLVELDLSHNRLSGKVPIGLLMNSYLRMLILSNNSLHGEVLSRNFNLSYLSSLHLDNNHFTDVSTLDIGNNYLSGRIPNFLGTLSNLRILILGKNNFSGSIPSKLCNLTYATMIDLSNNLLSGSIPQCLQNIACPSYPAIMQNNYLSEGFVVSTPYLYSSALYTHFGLQPYARFRMQNEILFTTKSLLMAYKGDVLDIMSGLDLSCNKLTGNIPEELGLLAQIHALNLSHNGLTGPIPVKFSNLANIESLDLSFNSLTGKVPTELINLNRLAVFNVSFNNLSGRLPEIKAQFGTFTKESYEGNPFLCGPPLENECIKELHGNQPSKEEGSDEKWYDMDMASFYGSCSSTCFVFMLGFALVLYVNQNWHRRWFHLVEESMHTCFYFVYDLVRKMLTQFDSIQTESYVVTQPEIEANSIDLEVVVPEPNSWLKMPPRRNQRPLDDVYEREMEERLMARVEQRLGQVVDQLADRMNDMMNQRRRGAEGPKEHKELRRQVEDLISKGYVRESMSPCAVPALLTPKKDGTWRMCVDSRAINKITVRYRFPIPRLDDLLDQLSGATIFTKLDLKSGYYQIRLRPGDEWKTAFKTREGLYECSNFDEHLGHVRQVLSLLHRDSLYAAKKKCVFMTPKVLFLGYVVSGEGIQVDDSKVAAVRHWPTPTTITEVRSFHGLASFYRRFIRNFSSLMAPVTDCMKAAYRCIEEWDWGSPESRGRPVSYFSEKLTGPKLRYSTYDVEFYAVVQAVKHWRHYLFHKEFVLFTDHDSLKHLRSQDKVSHKHARWMAFLEKFTFVVKHKSGVSNRVADALSRRSNLLVSMRVVVPGLDSLLEQLTTDPYFSVILQDVQSGRRTYFLLHDGFLFKENRLCIPDSSLRLQIIKELHGEGHVGRDRTLQLVQSSYFWPTIRKEVDRFVKRCGICQVSKGTATNAGLYMPLPVPSLPWWDISMDFVLGLPRTQRGNDSIFVVVDRFSKMVHFIPCKKTTDAVNVAQLFFRDIYRLHGLPSSIVSDRDTRFLSHFWRSLWKMVNTQLNFSSAYHPQTDGQTEVVNMSLDPDFGACAHG</sequence>
<dbReference type="Pfam" id="PF00665">
    <property type="entry name" value="rve"/>
    <property type="match status" value="1"/>
</dbReference>
<evidence type="ECO:0000256" key="10">
    <source>
        <dbReference type="ARBA" id="ARBA00022801"/>
    </source>
</evidence>
<keyword evidence="4" id="KW-0808">Transferase</keyword>
<dbReference type="Pfam" id="PF00560">
    <property type="entry name" value="LRR_1"/>
    <property type="match status" value="6"/>
</dbReference>
<gene>
    <name evidence="17" type="ORF">E3N88_22963</name>
</gene>
<evidence type="ECO:0000256" key="11">
    <source>
        <dbReference type="ARBA" id="ARBA00022918"/>
    </source>
</evidence>
<evidence type="ECO:0000256" key="5">
    <source>
        <dbReference type="ARBA" id="ARBA00022692"/>
    </source>
</evidence>
<dbReference type="CDD" id="cd09274">
    <property type="entry name" value="RNase_HI_RT_Ty3"/>
    <property type="match status" value="1"/>
</dbReference>
<evidence type="ECO:0000256" key="4">
    <source>
        <dbReference type="ARBA" id="ARBA00022679"/>
    </source>
</evidence>
<evidence type="ECO:0000256" key="6">
    <source>
        <dbReference type="ARBA" id="ARBA00022695"/>
    </source>
</evidence>
<comment type="similarity">
    <text evidence="2">Belongs to the RLP family.</text>
</comment>
<dbReference type="Pfam" id="PF17921">
    <property type="entry name" value="Integrase_H2C2"/>
    <property type="match status" value="1"/>
</dbReference>
<dbReference type="SUPFAM" id="SSF52058">
    <property type="entry name" value="L domain-like"/>
    <property type="match status" value="2"/>
</dbReference>
<comment type="subcellular location">
    <subcellularLocation>
        <location evidence="1">Cell membrane</location>
        <topology evidence="1">Single-pass type I membrane protein</topology>
    </subcellularLocation>
</comment>
<dbReference type="InterPro" id="IPR000477">
    <property type="entry name" value="RT_dom"/>
</dbReference>